<dbReference type="PIRSF" id="PIRSF005814">
    <property type="entry name" value="MutS_YshD"/>
    <property type="match status" value="1"/>
</dbReference>
<dbReference type="Proteomes" id="UP000094067">
    <property type="component" value="Unassembled WGS sequence"/>
</dbReference>
<dbReference type="PANTHER" id="PTHR48466:SF2">
    <property type="entry name" value="OS10G0509000 PROTEIN"/>
    <property type="match status" value="1"/>
</dbReference>
<gene>
    <name evidence="10" type="primary">mutS2_1</name>
    <name evidence="10" type="ORF">BEI61_01008</name>
</gene>
<evidence type="ECO:0000259" key="9">
    <source>
        <dbReference type="PROSITE" id="PS00486"/>
    </source>
</evidence>
<dbReference type="GO" id="GO:0016887">
    <property type="term" value="F:ATP hydrolysis activity"/>
    <property type="evidence" value="ECO:0007669"/>
    <property type="project" value="InterPro"/>
</dbReference>
<dbReference type="EC" id="3.1.-.-" evidence="10"/>
<dbReference type="GO" id="GO:0005524">
    <property type="term" value="F:ATP binding"/>
    <property type="evidence" value="ECO:0007669"/>
    <property type="project" value="UniProtKB-KW"/>
</dbReference>
<dbReference type="PATRIC" id="fig|1432052.4.peg.1137"/>
<dbReference type="SMART" id="SM00533">
    <property type="entry name" value="MUTSd"/>
    <property type="match status" value="1"/>
</dbReference>
<dbReference type="InterPro" id="IPR027417">
    <property type="entry name" value="P-loop_NTPase"/>
</dbReference>
<dbReference type="GO" id="GO:0140664">
    <property type="term" value="F:ATP-dependent DNA damage sensor activity"/>
    <property type="evidence" value="ECO:0007669"/>
    <property type="project" value="InterPro"/>
</dbReference>
<dbReference type="InterPro" id="IPR005747">
    <property type="entry name" value="MutS2"/>
</dbReference>
<feature type="compositionally biased region" description="Basic and acidic residues" evidence="8">
    <location>
        <begin position="542"/>
        <end position="558"/>
    </location>
</feature>
<dbReference type="AlphaFoldDB" id="A0A1E3A8M4"/>
<evidence type="ECO:0000256" key="1">
    <source>
        <dbReference type="ARBA" id="ARBA00022722"/>
    </source>
</evidence>
<dbReference type="RefSeq" id="WP_069151497.1">
    <property type="nucleotide sequence ID" value="NZ_MCGH01000002.1"/>
</dbReference>
<keyword evidence="6" id="KW-0694">RNA-binding</keyword>
<dbReference type="InterPro" id="IPR036187">
    <property type="entry name" value="DNA_mismatch_repair_MutS_sf"/>
</dbReference>
<dbReference type="GO" id="GO:0004519">
    <property type="term" value="F:endonuclease activity"/>
    <property type="evidence" value="ECO:0007669"/>
    <property type="project" value="UniProtKB-KW"/>
</dbReference>
<dbReference type="PANTHER" id="PTHR48466">
    <property type="entry name" value="OS10G0509000 PROTEIN-RELATED"/>
    <property type="match status" value="1"/>
</dbReference>
<dbReference type="InterPro" id="IPR007696">
    <property type="entry name" value="DNA_mismatch_repair_MutS_core"/>
</dbReference>
<dbReference type="GO" id="GO:0045910">
    <property type="term" value="P:negative regulation of DNA recombination"/>
    <property type="evidence" value="ECO:0007669"/>
    <property type="project" value="InterPro"/>
</dbReference>
<evidence type="ECO:0000256" key="4">
    <source>
        <dbReference type="ARBA" id="ARBA00022801"/>
    </source>
</evidence>
<dbReference type="NCBIfam" id="TIGR01069">
    <property type="entry name" value="mutS2"/>
    <property type="match status" value="1"/>
</dbReference>
<evidence type="ECO:0000313" key="10">
    <source>
        <dbReference type="EMBL" id="ODM05125.1"/>
    </source>
</evidence>
<organism evidence="10 11">
    <name type="scientific">Eisenbergiella tayi</name>
    <dbReference type="NCBI Taxonomy" id="1432052"/>
    <lineage>
        <taxon>Bacteria</taxon>
        <taxon>Bacillati</taxon>
        <taxon>Bacillota</taxon>
        <taxon>Clostridia</taxon>
        <taxon>Lachnospirales</taxon>
        <taxon>Lachnospiraceae</taxon>
        <taxon>Eisenbergiella</taxon>
    </lineage>
</organism>
<dbReference type="SUPFAM" id="SSF52540">
    <property type="entry name" value="P-loop containing nucleoside triphosphate hydrolases"/>
    <property type="match status" value="1"/>
</dbReference>
<evidence type="ECO:0000256" key="2">
    <source>
        <dbReference type="ARBA" id="ARBA00022730"/>
    </source>
</evidence>
<keyword evidence="1" id="KW-0540">Nuclease</keyword>
<dbReference type="PROSITE" id="PS00486">
    <property type="entry name" value="DNA_MISMATCH_REPAIR_2"/>
    <property type="match status" value="1"/>
</dbReference>
<keyword evidence="7" id="KW-0238">DNA-binding</keyword>
<keyword evidence="4 10" id="KW-0378">Hydrolase</keyword>
<evidence type="ECO:0000256" key="6">
    <source>
        <dbReference type="ARBA" id="ARBA00022884"/>
    </source>
</evidence>
<evidence type="ECO:0000256" key="5">
    <source>
        <dbReference type="ARBA" id="ARBA00022840"/>
    </source>
</evidence>
<keyword evidence="3" id="KW-0547">Nucleotide-binding</keyword>
<accession>A0A1E3A8M4</accession>
<name>A0A1E3A8M4_9FIRM</name>
<dbReference type="SUPFAM" id="SSF48334">
    <property type="entry name" value="DNA repair protein MutS, domain III"/>
    <property type="match status" value="1"/>
</dbReference>
<feature type="domain" description="DNA mismatch repair proteins mutS family" evidence="9">
    <location>
        <begin position="402"/>
        <end position="418"/>
    </location>
</feature>
<keyword evidence="5" id="KW-0067">ATP-binding</keyword>
<dbReference type="GO" id="GO:0030983">
    <property type="term" value="F:mismatched DNA binding"/>
    <property type="evidence" value="ECO:0007669"/>
    <property type="project" value="InterPro"/>
</dbReference>
<comment type="caution">
    <text evidence="10">The sequence shown here is derived from an EMBL/GenBank/DDBJ whole genome shotgun (WGS) entry which is preliminary data.</text>
</comment>
<dbReference type="GO" id="GO:0019843">
    <property type="term" value="F:rRNA binding"/>
    <property type="evidence" value="ECO:0007669"/>
    <property type="project" value="UniProtKB-KW"/>
</dbReference>
<keyword evidence="10" id="KW-0255">Endonuclease</keyword>
<evidence type="ECO:0000256" key="3">
    <source>
        <dbReference type="ARBA" id="ARBA00022741"/>
    </source>
</evidence>
<evidence type="ECO:0000256" key="8">
    <source>
        <dbReference type="SAM" id="MobiDB-lite"/>
    </source>
</evidence>
<dbReference type="FunFam" id="3.40.50.300:FF:000830">
    <property type="entry name" value="Endonuclease MutS2"/>
    <property type="match status" value="1"/>
</dbReference>
<dbReference type="Gene3D" id="3.40.50.300">
    <property type="entry name" value="P-loop containing nucleotide triphosphate hydrolases"/>
    <property type="match status" value="1"/>
</dbReference>
<dbReference type="Pfam" id="PF00488">
    <property type="entry name" value="MutS_V"/>
    <property type="match status" value="1"/>
</dbReference>
<dbReference type="GO" id="GO:0006298">
    <property type="term" value="P:mismatch repair"/>
    <property type="evidence" value="ECO:0007669"/>
    <property type="project" value="InterPro"/>
</dbReference>
<evidence type="ECO:0000256" key="7">
    <source>
        <dbReference type="ARBA" id="ARBA00023125"/>
    </source>
</evidence>
<protein>
    <submittedName>
        <fullName evidence="10">Endonuclease MutS2</fullName>
        <ecNumber evidence="10">3.1.-.-</ecNumber>
    </submittedName>
</protein>
<dbReference type="InterPro" id="IPR000432">
    <property type="entry name" value="DNA_mismatch_repair_MutS_C"/>
</dbReference>
<dbReference type="EMBL" id="MCGH01000002">
    <property type="protein sequence ID" value="ODM05125.1"/>
    <property type="molecule type" value="Genomic_DNA"/>
</dbReference>
<sequence>MNDMNEMLEFQQIKEMLKAYAMTEKARERLEALKPYLDQTRAEAAVRETTEGRRVLDAFGNPPFSETEGIRKTIQEAQAGILLNPDQLEEIRQFAVMSIRLVRYLQRCRELAPGLAGFAAGLQDLSHLQDEIERCIRGGRVDDYASKTLRSIRQRKNQAEEQIRAKLDSMLRSSKSYFSESFVSNRNGHYTLPVKKEYKNKFPGTVVDASSTGATFFIEPAAVSKLREEINYLETEEENEVKIILYTLSALVEDNREAITINLEYMEELDYVFAKGKLSAGMEAREPALNTRRYIKIRNGKHPLLKSESTVPLNIEFGEDTKGVIITGPNTGGKTVALKTIGLLSVMACCGLHIPCEDADLAMNADVFCDIGDGQSIVENLSTFSSHIKNIIRILEKTDEESLILLDELGSGTDPAEGMGIAVAVLEELRRKGCLFVVTTHYPEVKEYGERAEGVINARMAFDKESLKPLYRLELGEAGESCAFYIARRLGMSEETLQMAWKAAYGNGGQEKKALPDITEDKEETQKERKQNPKNKKISRIRSKEEEQKAGKHKQEDIKSRFQIGDSVMVYPQRKLGIVFAPADDRGDVGVQIQKRKLLVNYKRLQLKVAASQMYPEDYDFSIIFDTVENRKVRHQMERKYVPDMEIKYEKEADEK</sequence>
<dbReference type="SMART" id="SM00534">
    <property type="entry name" value="MUTSac"/>
    <property type="match status" value="1"/>
</dbReference>
<feature type="region of interest" description="Disordered" evidence="8">
    <location>
        <begin position="509"/>
        <end position="558"/>
    </location>
</feature>
<reference evidence="10 11" key="1">
    <citation type="submission" date="2016-07" db="EMBL/GenBank/DDBJ databases">
        <title>Characterization of isolates of Eisenbergiella tayi derived from blood cultures, using whole genome sequencing.</title>
        <authorList>
            <person name="Burdz T."/>
            <person name="Wiebe D."/>
            <person name="Huynh C."/>
            <person name="Bernard K."/>
        </authorList>
    </citation>
    <scope>NUCLEOTIDE SEQUENCE [LARGE SCALE GENOMIC DNA]</scope>
    <source>
        <strain evidence="10 11">NML 110608</strain>
    </source>
</reference>
<evidence type="ECO:0000313" key="11">
    <source>
        <dbReference type="Proteomes" id="UP000094067"/>
    </source>
</evidence>
<feature type="compositionally biased region" description="Basic residues" evidence="8">
    <location>
        <begin position="532"/>
        <end position="541"/>
    </location>
</feature>
<dbReference type="InterPro" id="IPR045076">
    <property type="entry name" value="MutS"/>
</dbReference>
<keyword evidence="2" id="KW-0699">rRNA-binding</keyword>
<proteinExistence type="predicted"/>